<organism evidence="1 2">
    <name type="scientific">Dreissena polymorpha</name>
    <name type="common">Zebra mussel</name>
    <name type="synonym">Mytilus polymorpha</name>
    <dbReference type="NCBI Taxonomy" id="45954"/>
    <lineage>
        <taxon>Eukaryota</taxon>
        <taxon>Metazoa</taxon>
        <taxon>Spiralia</taxon>
        <taxon>Lophotrochozoa</taxon>
        <taxon>Mollusca</taxon>
        <taxon>Bivalvia</taxon>
        <taxon>Autobranchia</taxon>
        <taxon>Heteroconchia</taxon>
        <taxon>Euheterodonta</taxon>
        <taxon>Imparidentia</taxon>
        <taxon>Neoheterodontei</taxon>
        <taxon>Myida</taxon>
        <taxon>Dreissenoidea</taxon>
        <taxon>Dreissenidae</taxon>
        <taxon>Dreissena</taxon>
    </lineage>
</organism>
<reference evidence="1" key="1">
    <citation type="journal article" date="2019" name="bioRxiv">
        <title>The Genome of the Zebra Mussel, Dreissena polymorpha: A Resource for Invasive Species Research.</title>
        <authorList>
            <person name="McCartney M.A."/>
            <person name="Auch B."/>
            <person name="Kono T."/>
            <person name="Mallez S."/>
            <person name="Zhang Y."/>
            <person name="Obille A."/>
            <person name="Becker A."/>
            <person name="Abrahante J.E."/>
            <person name="Garbe J."/>
            <person name="Badalamenti J.P."/>
            <person name="Herman A."/>
            <person name="Mangelson H."/>
            <person name="Liachko I."/>
            <person name="Sullivan S."/>
            <person name="Sone E.D."/>
            <person name="Koren S."/>
            <person name="Silverstein K.A.T."/>
            <person name="Beckman K.B."/>
            <person name="Gohl D.M."/>
        </authorList>
    </citation>
    <scope>NUCLEOTIDE SEQUENCE</scope>
    <source>
        <strain evidence="1">Duluth1</strain>
        <tissue evidence="1">Whole animal</tissue>
    </source>
</reference>
<evidence type="ECO:0000313" key="2">
    <source>
        <dbReference type="Proteomes" id="UP000828390"/>
    </source>
</evidence>
<proteinExistence type="predicted"/>
<dbReference type="AlphaFoldDB" id="A0A9D4H2Q9"/>
<sequence>MRKLTNDNVRLRWHDRQSPLTYGFRAWSDMPQYENKGKQELKSSDWRETIPP</sequence>
<evidence type="ECO:0000313" key="1">
    <source>
        <dbReference type="EMBL" id="KAH3827543.1"/>
    </source>
</evidence>
<dbReference type="Proteomes" id="UP000828390">
    <property type="component" value="Unassembled WGS sequence"/>
</dbReference>
<reference evidence="1" key="2">
    <citation type="submission" date="2020-11" db="EMBL/GenBank/DDBJ databases">
        <authorList>
            <person name="McCartney M.A."/>
            <person name="Auch B."/>
            <person name="Kono T."/>
            <person name="Mallez S."/>
            <person name="Becker A."/>
            <person name="Gohl D.M."/>
            <person name="Silverstein K.A.T."/>
            <person name="Koren S."/>
            <person name="Bechman K.B."/>
            <person name="Herman A."/>
            <person name="Abrahante J.E."/>
            <person name="Garbe J."/>
        </authorList>
    </citation>
    <scope>NUCLEOTIDE SEQUENCE</scope>
    <source>
        <strain evidence="1">Duluth1</strain>
        <tissue evidence="1">Whole animal</tissue>
    </source>
</reference>
<gene>
    <name evidence="1" type="ORF">DPMN_129479</name>
</gene>
<accession>A0A9D4H2Q9</accession>
<protein>
    <submittedName>
        <fullName evidence="1">Uncharacterized protein</fullName>
    </submittedName>
</protein>
<keyword evidence="2" id="KW-1185">Reference proteome</keyword>
<dbReference type="EMBL" id="JAIWYP010000005">
    <property type="protein sequence ID" value="KAH3827543.1"/>
    <property type="molecule type" value="Genomic_DNA"/>
</dbReference>
<comment type="caution">
    <text evidence="1">The sequence shown here is derived from an EMBL/GenBank/DDBJ whole genome shotgun (WGS) entry which is preliminary data.</text>
</comment>
<name>A0A9D4H2Q9_DREPO</name>